<dbReference type="EMBL" id="RBCJ01000003">
    <property type="protein sequence ID" value="RKN80316.1"/>
    <property type="molecule type" value="Genomic_DNA"/>
</dbReference>
<dbReference type="InterPro" id="IPR036909">
    <property type="entry name" value="Cyt_c-like_dom_sf"/>
</dbReference>
<dbReference type="InterPro" id="IPR009056">
    <property type="entry name" value="Cyt_c-like_dom"/>
</dbReference>
<dbReference type="Gene3D" id="1.10.760.10">
    <property type="entry name" value="Cytochrome c-like domain"/>
    <property type="match status" value="1"/>
</dbReference>
<dbReference type="AlphaFoldDB" id="A0A3B0CBG6"/>
<dbReference type="InterPro" id="IPR021796">
    <property type="entry name" value="Tll0287-like_dom"/>
</dbReference>
<sequence>MMRNRFLFVLSTVLLTVGCKDFKSPKEGTDKVSSGKEALDAKALHPGKGLMERECYMCHNPKASEAHMIAPPMAMVKMHYIDSGTTKEQFTEALVHWLNDPEQESKIPNAVERFGSMPYIPYPEKVIEQIAEYMYDYEIDRPDWFADYLENDKPEAKNSLEIYDYTTTGNAEKRYANKGLGHALATKAQLGRNLMKAINEKGTQGAVEFCNVRAIPLTDSMSVMQNAIIKRVTDKPRNPQNQANTKELKHINLFKEQIASGKSVEPIVELQDNEVNFYYPITTNTMCLQCHGNPNEQIVPETMTALKNLYPKDKAIGYGTNELRGIWSINFGTNGQ</sequence>
<protein>
    <submittedName>
        <fullName evidence="6">DUF3365 domain-containing protein</fullName>
    </submittedName>
</protein>
<evidence type="ECO:0000256" key="4">
    <source>
        <dbReference type="PROSITE-ProRule" id="PRU00433"/>
    </source>
</evidence>
<dbReference type="PROSITE" id="PS51257">
    <property type="entry name" value="PROKAR_LIPOPROTEIN"/>
    <property type="match status" value="1"/>
</dbReference>
<dbReference type="GO" id="GO:0020037">
    <property type="term" value="F:heme binding"/>
    <property type="evidence" value="ECO:0007669"/>
    <property type="project" value="InterPro"/>
</dbReference>
<keyword evidence="7" id="KW-1185">Reference proteome</keyword>
<dbReference type="SUPFAM" id="SSF46626">
    <property type="entry name" value="Cytochrome c"/>
    <property type="match status" value="1"/>
</dbReference>
<dbReference type="Proteomes" id="UP000276603">
    <property type="component" value="Unassembled WGS sequence"/>
</dbReference>
<evidence type="ECO:0000313" key="7">
    <source>
        <dbReference type="Proteomes" id="UP000276603"/>
    </source>
</evidence>
<evidence type="ECO:0000259" key="5">
    <source>
        <dbReference type="PROSITE" id="PS51007"/>
    </source>
</evidence>
<comment type="caution">
    <text evidence="6">The sequence shown here is derived from an EMBL/GenBank/DDBJ whole genome shotgun (WGS) entry which is preliminary data.</text>
</comment>
<evidence type="ECO:0000313" key="6">
    <source>
        <dbReference type="EMBL" id="RKN80316.1"/>
    </source>
</evidence>
<accession>A0A3B0CBG6</accession>
<keyword evidence="2 4" id="KW-0479">Metal-binding</keyword>
<proteinExistence type="predicted"/>
<keyword evidence="3 4" id="KW-0408">Iron</keyword>
<dbReference type="Pfam" id="PF11845">
    <property type="entry name" value="Tll0287-like"/>
    <property type="match status" value="1"/>
</dbReference>
<dbReference type="PROSITE" id="PS51007">
    <property type="entry name" value="CYTC"/>
    <property type="match status" value="1"/>
</dbReference>
<evidence type="ECO:0000256" key="3">
    <source>
        <dbReference type="ARBA" id="ARBA00023004"/>
    </source>
</evidence>
<gene>
    <name evidence="6" type="ORF">D7Z94_13460</name>
</gene>
<reference evidence="6 7" key="1">
    <citation type="submission" date="2018-10" db="EMBL/GenBank/DDBJ databases">
        <title>Ulvibacterium marinum gen. nov., sp. nov., a novel marine bacterium of the family Flavobacteriaceae, isolated from a culture of the green alga Ulva prolifera.</title>
        <authorList>
            <person name="Zhang Z."/>
        </authorList>
    </citation>
    <scope>NUCLEOTIDE SEQUENCE [LARGE SCALE GENOMIC DNA]</scope>
    <source>
        <strain evidence="6 7">CCMM003</strain>
    </source>
</reference>
<keyword evidence="1 4" id="KW-0349">Heme</keyword>
<dbReference type="GO" id="GO:0009055">
    <property type="term" value="F:electron transfer activity"/>
    <property type="evidence" value="ECO:0007669"/>
    <property type="project" value="InterPro"/>
</dbReference>
<feature type="domain" description="Cytochrome c" evidence="5">
    <location>
        <begin position="30"/>
        <end position="138"/>
    </location>
</feature>
<evidence type="ECO:0000256" key="2">
    <source>
        <dbReference type="ARBA" id="ARBA00022723"/>
    </source>
</evidence>
<name>A0A3B0CBG6_9FLAO</name>
<dbReference type="GO" id="GO:0046872">
    <property type="term" value="F:metal ion binding"/>
    <property type="evidence" value="ECO:0007669"/>
    <property type="project" value="UniProtKB-KW"/>
</dbReference>
<dbReference type="OrthoDB" id="1494333at2"/>
<organism evidence="6 7">
    <name type="scientific">Ulvibacterium marinum</name>
    <dbReference type="NCBI Taxonomy" id="2419782"/>
    <lineage>
        <taxon>Bacteria</taxon>
        <taxon>Pseudomonadati</taxon>
        <taxon>Bacteroidota</taxon>
        <taxon>Flavobacteriia</taxon>
        <taxon>Flavobacteriales</taxon>
        <taxon>Flavobacteriaceae</taxon>
        <taxon>Ulvibacterium</taxon>
    </lineage>
</organism>
<evidence type="ECO:0000256" key="1">
    <source>
        <dbReference type="ARBA" id="ARBA00022617"/>
    </source>
</evidence>